<name>A0A6J4LXI4_9BACT</name>
<evidence type="ECO:0000256" key="1">
    <source>
        <dbReference type="ARBA" id="ARBA00022898"/>
    </source>
</evidence>
<dbReference type="PANTHER" id="PTHR43586">
    <property type="entry name" value="CYSTEINE DESULFURASE"/>
    <property type="match status" value="1"/>
</dbReference>
<protein>
    <submittedName>
        <fullName evidence="3">Cysteine desulfurase</fullName>
        <ecNumber evidence="3">2.8.1.7</ecNumber>
    </submittedName>
</protein>
<dbReference type="Gene3D" id="3.40.640.10">
    <property type="entry name" value="Type I PLP-dependent aspartate aminotransferase-like (Major domain)"/>
    <property type="match status" value="1"/>
</dbReference>
<organism evidence="3">
    <name type="scientific">uncultured Gemmatimonadota bacterium</name>
    <dbReference type="NCBI Taxonomy" id="203437"/>
    <lineage>
        <taxon>Bacteria</taxon>
        <taxon>Pseudomonadati</taxon>
        <taxon>Gemmatimonadota</taxon>
        <taxon>environmental samples</taxon>
    </lineage>
</organism>
<evidence type="ECO:0000313" key="3">
    <source>
        <dbReference type="EMBL" id="CAA9343522.1"/>
    </source>
</evidence>
<feature type="domain" description="Aminotransferase class V" evidence="2">
    <location>
        <begin position="1"/>
        <end position="375"/>
    </location>
</feature>
<feature type="non-terminal residue" evidence="3">
    <location>
        <position position="1"/>
    </location>
</feature>
<dbReference type="InterPro" id="IPR015422">
    <property type="entry name" value="PyrdxlP-dep_Trfase_small"/>
</dbReference>
<sequence>FFDGPGGSQVPRQVAEAMSDYLLMHNANTHGGFATSAETDAILTRAREAMAAFLNAPSPREVVFGQNMTTLTFALSRALGRDWGPGDEVIVTQLDHQANVAPWRLMAEDRGMTVHVLPFCTETYALDYDALAGLLSPRTRLVAVGAASNAIGTVNDVARVAAMAREAGALCFVDAVHYAPHRLPDVQAIGCDFLACSAYKFFGPHLGILWGRTEHLERLTPYKVPPASNAAPERWETGTMNHEGIAATAATVEWIASLAPEQGGSVRDRLRSAYAAFHAHEQALFARLYAGLTAIPGVRVHGPGADGERTATAGFVIDGVSPDEAARALGEEGVFVWNGDFYATTVCDALGLSDCGGLIRAGVAPYVTEDDVDRLVDGVRRLAGG</sequence>
<dbReference type="InterPro" id="IPR015421">
    <property type="entry name" value="PyrdxlP-dep_Trfase_major"/>
</dbReference>
<proteinExistence type="predicted"/>
<dbReference type="SUPFAM" id="SSF53383">
    <property type="entry name" value="PLP-dependent transferases"/>
    <property type="match status" value="1"/>
</dbReference>
<dbReference type="NCBIfam" id="TIGR01976">
    <property type="entry name" value="am_tr_V_VC1184"/>
    <property type="match status" value="1"/>
</dbReference>
<dbReference type="Gene3D" id="3.90.1150.10">
    <property type="entry name" value="Aspartate Aminotransferase, domain 1"/>
    <property type="match status" value="1"/>
</dbReference>
<keyword evidence="3" id="KW-0808">Transferase</keyword>
<accession>A0A6J4LXI4</accession>
<dbReference type="InterPro" id="IPR011340">
    <property type="entry name" value="Cys_dSase-rel"/>
</dbReference>
<dbReference type="InterPro" id="IPR015424">
    <property type="entry name" value="PyrdxlP-dep_Trfase"/>
</dbReference>
<gene>
    <name evidence="3" type="ORF">AVDCRST_MAG89-2744</name>
</gene>
<dbReference type="PANTHER" id="PTHR43586:SF21">
    <property type="entry name" value="PYRIDOXAL PHOSPHATE (PLP)-DEPENDENT ASPARTATE AMINOTRANSFERASE SUPERFAMILY"/>
    <property type="match status" value="1"/>
</dbReference>
<dbReference type="GO" id="GO:0031071">
    <property type="term" value="F:cysteine desulfurase activity"/>
    <property type="evidence" value="ECO:0007669"/>
    <property type="project" value="UniProtKB-EC"/>
</dbReference>
<evidence type="ECO:0000259" key="2">
    <source>
        <dbReference type="Pfam" id="PF00266"/>
    </source>
</evidence>
<dbReference type="AlphaFoldDB" id="A0A6J4LXI4"/>
<dbReference type="EMBL" id="CADCTV010000573">
    <property type="protein sequence ID" value="CAA9343522.1"/>
    <property type="molecule type" value="Genomic_DNA"/>
</dbReference>
<dbReference type="EC" id="2.8.1.7" evidence="3"/>
<reference evidence="3" key="1">
    <citation type="submission" date="2020-02" db="EMBL/GenBank/DDBJ databases">
        <authorList>
            <person name="Meier V. D."/>
        </authorList>
    </citation>
    <scope>NUCLEOTIDE SEQUENCE</scope>
    <source>
        <strain evidence="3">AVDCRST_MAG89</strain>
    </source>
</reference>
<dbReference type="InterPro" id="IPR000192">
    <property type="entry name" value="Aminotrans_V_dom"/>
</dbReference>
<dbReference type="Pfam" id="PF00266">
    <property type="entry name" value="Aminotran_5"/>
    <property type="match status" value="1"/>
</dbReference>
<keyword evidence="1" id="KW-0663">Pyridoxal phosphate</keyword>